<gene>
    <name evidence="1" type="ORF">BHF72_0174</name>
</gene>
<dbReference type="KEGG" id="cnr:EB819_02150"/>
<evidence type="ECO:0000313" key="1">
    <source>
        <dbReference type="EMBL" id="OEL10800.1"/>
    </source>
</evidence>
<dbReference type="EMBL" id="MKGI01000073">
    <property type="protein sequence ID" value="OEL10800.1"/>
    <property type="molecule type" value="Genomic_DNA"/>
</dbReference>
<proteinExistence type="predicted"/>
<evidence type="ECO:0008006" key="3">
    <source>
        <dbReference type="Google" id="ProtNLM"/>
    </source>
</evidence>
<dbReference type="InterPro" id="IPR025366">
    <property type="entry name" value="DUF4270"/>
</dbReference>
<dbReference type="Proteomes" id="UP000095601">
    <property type="component" value="Unassembled WGS sequence"/>
</dbReference>
<dbReference type="PATRIC" id="fig|237258.4.peg.371"/>
<organism evidence="1 2">
    <name type="scientific">Cloacibacterium normanense</name>
    <dbReference type="NCBI Taxonomy" id="237258"/>
    <lineage>
        <taxon>Bacteria</taxon>
        <taxon>Pseudomonadati</taxon>
        <taxon>Bacteroidota</taxon>
        <taxon>Flavobacteriia</taxon>
        <taxon>Flavobacteriales</taxon>
        <taxon>Weeksellaceae</taxon>
    </lineage>
</organism>
<name>A0A1E5UD72_9FLAO</name>
<comment type="caution">
    <text evidence="1">The sequence shown here is derived from an EMBL/GenBank/DDBJ whole genome shotgun (WGS) entry which is preliminary data.</text>
</comment>
<dbReference type="AlphaFoldDB" id="A0A1E5UD72"/>
<sequence length="520" mass="58022">MIKEIQNIFRLFFILFSGAAITVACESEPDELGMQFFQNGTAQGTEESFDVVAYNVYNNDALEADNDKLSEATLGAFDEPNFGMQKSSYVTQVRLSSYDPDFGANAVVDSVVLQMKPLYQTATDSVVTKTYEDYIHPDNIAAKKVVTSYPIKKYGKAKRNFTINVHEVTDFLYSTETNFYSNQQVNTGTLLGTKSFDGFIRSIKITKDSDNSELFSRDAGLRIPLDKEFFQSKIIDKKGSFELKDVASFIRYFRGLKLSVVENDGYIFSFNPNELSAIIYYKYDKTENSTTTRTQGNYTLDLGSSNVHFNQIQYNRSNTFVNHVPSTPNTSGDAKLFLQGMGGPGAEVVIPDAIIAKLKNLYKNEKAGLLSAKIRLYSDEVLWNNSYAKPETFATLVKTIGTDNTTTFSFFPDKDIFAFSGVYKMVNAVDLNKNPAYYDIGITQFIKNIVEKEEANKPITINVGSFQTSSTTGGLLGTDYTTKAYAPQRIVLVGTDPSLDANPNPSNTKYAQLKVIYSKK</sequence>
<accession>A0A1E5UD72</accession>
<dbReference type="STRING" id="237258.SAMN04489756_11950"/>
<dbReference type="RefSeq" id="WP_069799442.1">
    <property type="nucleotide sequence ID" value="NZ_CP034157.1"/>
</dbReference>
<keyword evidence="2" id="KW-1185">Reference proteome</keyword>
<dbReference type="OrthoDB" id="1466062at2"/>
<dbReference type="Pfam" id="PF14092">
    <property type="entry name" value="DUF4270"/>
    <property type="match status" value="1"/>
</dbReference>
<reference evidence="1 2" key="1">
    <citation type="submission" date="2016-09" db="EMBL/GenBank/DDBJ databases">
        <authorList>
            <person name="Capua I."/>
            <person name="De Benedictis P."/>
            <person name="Joannis T."/>
            <person name="Lombin L.H."/>
            <person name="Cattoli G."/>
        </authorList>
    </citation>
    <scope>NUCLEOTIDE SEQUENCE [LARGE SCALE GENOMIC DNA]</scope>
    <source>
        <strain evidence="1 2">NRS-1</strain>
    </source>
</reference>
<evidence type="ECO:0000313" key="2">
    <source>
        <dbReference type="Proteomes" id="UP000095601"/>
    </source>
</evidence>
<protein>
    <recommendedName>
        <fullName evidence="3">DUF4270 domain-containing protein</fullName>
    </recommendedName>
</protein>
<dbReference type="PROSITE" id="PS51257">
    <property type="entry name" value="PROKAR_LIPOPROTEIN"/>
    <property type="match status" value="1"/>
</dbReference>